<name>A0ABS8N3I8_9CLOT</name>
<dbReference type="RefSeq" id="WP_150357394.1">
    <property type="nucleotide sequence ID" value="NZ_JAJJPB010000004.1"/>
</dbReference>
<dbReference type="EMBL" id="JAJJPB010000004">
    <property type="protein sequence ID" value="MCC9294364.1"/>
    <property type="molecule type" value="Genomic_DNA"/>
</dbReference>
<gene>
    <name evidence="1" type="ORF">LN736_05680</name>
</gene>
<evidence type="ECO:0000313" key="1">
    <source>
        <dbReference type="EMBL" id="MCC9294364.1"/>
    </source>
</evidence>
<dbReference type="Proteomes" id="UP001165422">
    <property type="component" value="Unassembled WGS sequence"/>
</dbReference>
<protein>
    <recommendedName>
        <fullName evidence="3">GyrI-like small molecule binding domain-containing protein</fullName>
    </recommendedName>
</protein>
<evidence type="ECO:0000313" key="2">
    <source>
        <dbReference type="Proteomes" id="UP001165422"/>
    </source>
</evidence>
<evidence type="ECO:0008006" key="3">
    <source>
        <dbReference type="Google" id="ProtNLM"/>
    </source>
</evidence>
<proteinExistence type="predicted"/>
<accession>A0ABS8N3I8</accession>
<organism evidence="1 2">
    <name type="scientific">Clostridium aromativorans</name>
    <dbReference type="NCBI Taxonomy" id="2836848"/>
    <lineage>
        <taxon>Bacteria</taxon>
        <taxon>Bacillati</taxon>
        <taxon>Bacillota</taxon>
        <taxon>Clostridia</taxon>
        <taxon>Eubacteriales</taxon>
        <taxon>Clostridiaceae</taxon>
        <taxon>Clostridium</taxon>
    </lineage>
</organism>
<reference evidence="1" key="1">
    <citation type="submission" date="2021-11" db="EMBL/GenBank/DDBJ databases">
        <authorList>
            <person name="Qingchun L."/>
            <person name="Dong Z."/>
            <person name="Zongwei Q."/>
            <person name="Jia Z."/>
            <person name="Duotao L."/>
        </authorList>
    </citation>
    <scope>NUCLEOTIDE SEQUENCE</scope>
    <source>
        <strain evidence="1">WLY-B-L2</strain>
    </source>
</reference>
<comment type="caution">
    <text evidence="1">The sequence shown here is derived from an EMBL/GenBank/DDBJ whole genome shotgun (WGS) entry which is preliminary data.</text>
</comment>
<keyword evidence="2" id="KW-1185">Reference proteome</keyword>
<sequence length="115" mass="12842">MPATHLSVFCTGWKNETDESTAVLGYSIRPEEAEKLNLPFDKGKMVSLHSLPCYHTIVTADSDFAYFPGKVFHKTLEAIRERNLVPSSAPFGNVLLVDVDSNTTHPIVELWCPIH</sequence>